<evidence type="ECO:0000256" key="1">
    <source>
        <dbReference type="PROSITE-ProRule" id="PRU00042"/>
    </source>
</evidence>
<dbReference type="PROSITE" id="PS00028">
    <property type="entry name" value="ZINC_FINGER_C2H2_1"/>
    <property type="match status" value="1"/>
</dbReference>
<dbReference type="InterPro" id="IPR036236">
    <property type="entry name" value="Znf_C2H2_sf"/>
</dbReference>
<dbReference type="SMART" id="SM00355">
    <property type="entry name" value="ZnF_C2H2"/>
    <property type="match status" value="2"/>
</dbReference>
<dbReference type="GeneID" id="20348081"/>
<reference evidence="5" key="4">
    <citation type="journal article" date="2015" name="G3 (Bethesda)">
        <title>Genome sequences of three phytopathogenic species of the Magnaporthaceae family of fungi.</title>
        <authorList>
            <person name="Okagaki L.H."/>
            <person name="Nunes C.C."/>
            <person name="Sailsbery J."/>
            <person name="Clay B."/>
            <person name="Brown D."/>
            <person name="John T."/>
            <person name="Oh Y."/>
            <person name="Young N."/>
            <person name="Fitzgerald M."/>
            <person name="Haas B.J."/>
            <person name="Zeng Q."/>
            <person name="Young S."/>
            <person name="Adiconis X."/>
            <person name="Fan L."/>
            <person name="Levin J.Z."/>
            <person name="Mitchell T.K."/>
            <person name="Okubara P.A."/>
            <person name="Farman M.L."/>
            <person name="Kohn L.M."/>
            <person name="Birren B."/>
            <person name="Ma L.-J."/>
            <person name="Dean R.A."/>
        </authorList>
    </citation>
    <scope>NUCLEOTIDE SEQUENCE</scope>
    <source>
        <strain evidence="5">R3-111a-1</strain>
    </source>
</reference>
<evidence type="ECO:0000313" key="6">
    <source>
        <dbReference type="Proteomes" id="UP000006039"/>
    </source>
</evidence>
<feature type="compositionally biased region" description="Basic and acidic residues" evidence="2">
    <location>
        <begin position="294"/>
        <end position="310"/>
    </location>
</feature>
<feature type="domain" description="C2H2-type" evidence="3">
    <location>
        <begin position="201"/>
        <end position="225"/>
    </location>
</feature>
<dbReference type="GO" id="GO:0008270">
    <property type="term" value="F:zinc ion binding"/>
    <property type="evidence" value="ECO:0007669"/>
    <property type="project" value="UniProtKB-KW"/>
</dbReference>
<reference evidence="5" key="5">
    <citation type="submission" date="2018-04" db="UniProtKB">
        <authorList>
            <consortium name="EnsemblFungi"/>
        </authorList>
    </citation>
    <scope>IDENTIFICATION</scope>
    <source>
        <strain evidence="5">R3-111a-1</strain>
    </source>
</reference>
<dbReference type="HOGENOM" id="CLU_897276_0_0_1"/>
<evidence type="ECO:0000259" key="3">
    <source>
        <dbReference type="PROSITE" id="PS50157"/>
    </source>
</evidence>
<reference evidence="6" key="1">
    <citation type="submission" date="2010-07" db="EMBL/GenBank/DDBJ databases">
        <title>The genome sequence of Gaeumannomyces graminis var. tritici strain R3-111a-1.</title>
        <authorList>
            <consortium name="The Broad Institute Genome Sequencing Platform"/>
            <person name="Ma L.-J."/>
            <person name="Dead R."/>
            <person name="Young S."/>
            <person name="Zeng Q."/>
            <person name="Koehrsen M."/>
            <person name="Alvarado L."/>
            <person name="Berlin A."/>
            <person name="Chapman S.B."/>
            <person name="Chen Z."/>
            <person name="Freedman E."/>
            <person name="Gellesch M."/>
            <person name="Goldberg J."/>
            <person name="Griggs A."/>
            <person name="Gujja S."/>
            <person name="Heilman E.R."/>
            <person name="Heiman D."/>
            <person name="Hepburn T."/>
            <person name="Howarth C."/>
            <person name="Jen D."/>
            <person name="Larson L."/>
            <person name="Mehta T."/>
            <person name="Neiman D."/>
            <person name="Pearson M."/>
            <person name="Roberts A."/>
            <person name="Saif S."/>
            <person name="Shea T."/>
            <person name="Shenoy N."/>
            <person name="Sisk P."/>
            <person name="Stolte C."/>
            <person name="Sykes S."/>
            <person name="Walk T."/>
            <person name="White J."/>
            <person name="Yandava C."/>
            <person name="Haas B."/>
            <person name="Nusbaum C."/>
            <person name="Birren B."/>
        </authorList>
    </citation>
    <scope>NUCLEOTIDE SEQUENCE [LARGE SCALE GENOMIC DNA]</scope>
    <source>
        <strain evidence="6">R3-111a-1</strain>
    </source>
</reference>
<dbReference type="RefSeq" id="XP_009223711.1">
    <property type="nucleotide sequence ID" value="XM_009225447.1"/>
</dbReference>
<dbReference type="Proteomes" id="UP000006039">
    <property type="component" value="Unassembled WGS sequence"/>
</dbReference>
<dbReference type="STRING" id="644352.J3P275"/>
<protein>
    <recommendedName>
        <fullName evidence="3">C2H2-type domain-containing protein</fullName>
    </recommendedName>
</protein>
<accession>J3P275</accession>
<dbReference type="eggNOG" id="ENOG502T4YS">
    <property type="taxonomic scope" value="Eukaryota"/>
</dbReference>
<dbReference type="InterPro" id="IPR013087">
    <property type="entry name" value="Znf_C2H2_type"/>
</dbReference>
<dbReference type="Gene3D" id="3.30.160.60">
    <property type="entry name" value="Classic Zinc Finger"/>
    <property type="match status" value="1"/>
</dbReference>
<dbReference type="AlphaFoldDB" id="J3P275"/>
<reference evidence="4" key="2">
    <citation type="submission" date="2010-07" db="EMBL/GenBank/DDBJ databases">
        <authorList>
            <consortium name="The Broad Institute Genome Sequencing Platform"/>
            <consortium name="Broad Institute Genome Sequencing Center for Infectious Disease"/>
            <person name="Ma L.-J."/>
            <person name="Dead R."/>
            <person name="Young S."/>
            <person name="Zeng Q."/>
            <person name="Koehrsen M."/>
            <person name="Alvarado L."/>
            <person name="Berlin A."/>
            <person name="Chapman S.B."/>
            <person name="Chen Z."/>
            <person name="Freedman E."/>
            <person name="Gellesch M."/>
            <person name="Goldberg J."/>
            <person name="Griggs A."/>
            <person name="Gujja S."/>
            <person name="Heilman E.R."/>
            <person name="Heiman D."/>
            <person name="Hepburn T."/>
            <person name="Howarth C."/>
            <person name="Jen D."/>
            <person name="Larson L."/>
            <person name="Mehta T."/>
            <person name="Neiman D."/>
            <person name="Pearson M."/>
            <person name="Roberts A."/>
            <person name="Saif S."/>
            <person name="Shea T."/>
            <person name="Shenoy N."/>
            <person name="Sisk P."/>
            <person name="Stolte C."/>
            <person name="Sykes S."/>
            <person name="Walk T."/>
            <person name="White J."/>
            <person name="Yandava C."/>
            <person name="Haas B."/>
            <person name="Nusbaum C."/>
            <person name="Birren B."/>
        </authorList>
    </citation>
    <scope>NUCLEOTIDE SEQUENCE</scope>
    <source>
        <strain evidence="4">R3-111a-1</strain>
    </source>
</reference>
<dbReference type="OrthoDB" id="8922241at2759"/>
<gene>
    <name evidence="5" type="primary">20348081</name>
    <name evidence="4" type="ORF">GGTG_07623</name>
</gene>
<dbReference type="EnsemblFungi" id="EJT73767">
    <property type="protein sequence ID" value="EJT73767"/>
    <property type="gene ID" value="GGTG_07623"/>
</dbReference>
<organism evidence="4">
    <name type="scientific">Gaeumannomyces tritici (strain R3-111a-1)</name>
    <name type="common">Wheat and barley take-all root rot fungus</name>
    <name type="synonym">Gaeumannomyces graminis var. tritici</name>
    <dbReference type="NCBI Taxonomy" id="644352"/>
    <lineage>
        <taxon>Eukaryota</taxon>
        <taxon>Fungi</taxon>
        <taxon>Dikarya</taxon>
        <taxon>Ascomycota</taxon>
        <taxon>Pezizomycotina</taxon>
        <taxon>Sordariomycetes</taxon>
        <taxon>Sordariomycetidae</taxon>
        <taxon>Magnaporthales</taxon>
        <taxon>Magnaporthaceae</taxon>
        <taxon>Gaeumannomyces</taxon>
    </lineage>
</organism>
<evidence type="ECO:0000313" key="4">
    <source>
        <dbReference type="EMBL" id="EJT73767.1"/>
    </source>
</evidence>
<dbReference type="PROSITE" id="PS50157">
    <property type="entry name" value="ZINC_FINGER_C2H2_2"/>
    <property type="match status" value="1"/>
</dbReference>
<evidence type="ECO:0000313" key="5">
    <source>
        <dbReference type="EnsemblFungi" id="EJT73767"/>
    </source>
</evidence>
<keyword evidence="1" id="KW-0479">Metal-binding</keyword>
<feature type="region of interest" description="Disordered" evidence="2">
    <location>
        <begin position="280"/>
        <end position="310"/>
    </location>
</feature>
<dbReference type="EMBL" id="GL385398">
    <property type="protein sequence ID" value="EJT73767.1"/>
    <property type="molecule type" value="Genomic_DNA"/>
</dbReference>
<name>J3P275_GAET3</name>
<keyword evidence="6" id="KW-1185">Reference proteome</keyword>
<feature type="region of interest" description="Disordered" evidence="2">
    <location>
        <begin position="177"/>
        <end position="203"/>
    </location>
</feature>
<proteinExistence type="predicted"/>
<reference evidence="4" key="3">
    <citation type="submission" date="2010-09" db="EMBL/GenBank/DDBJ databases">
        <title>Annotation of Gaeumannomyces graminis var. tritici R3-111a-1.</title>
        <authorList>
            <consortium name="The Broad Institute Genome Sequencing Platform"/>
            <person name="Ma L.-J."/>
            <person name="Dead R."/>
            <person name="Young S.K."/>
            <person name="Zeng Q."/>
            <person name="Gargeya S."/>
            <person name="Fitzgerald M."/>
            <person name="Haas B."/>
            <person name="Abouelleil A."/>
            <person name="Alvarado L."/>
            <person name="Arachchi H.M."/>
            <person name="Berlin A."/>
            <person name="Brown A."/>
            <person name="Chapman S.B."/>
            <person name="Chen Z."/>
            <person name="Dunbar C."/>
            <person name="Freedman E."/>
            <person name="Gearin G."/>
            <person name="Gellesch M."/>
            <person name="Goldberg J."/>
            <person name="Griggs A."/>
            <person name="Gujja S."/>
            <person name="Heiman D."/>
            <person name="Howarth C."/>
            <person name="Larson L."/>
            <person name="Lui A."/>
            <person name="MacDonald P.J.P."/>
            <person name="Mehta T."/>
            <person name="Montmayeur A."/>
            <person name="Murphy C."/>
            <person name="Neiman D."/>
            <person name="Pearson M."/>
            <person name="Priest M."/>
            <person name="Roberts A."/>
            <person name="Saif S."/>
            <person name="Shea T."/>
            <person name="Shenoy N."/>
            <person name="Sisk P."/>
            <person name="Stolte C."/>
            <person name="Sykes S."/>
            <person name="Yandava C."/>
            <person name="Wortman J."/>
            <person name="Nusbaum C."/>
            <person name="Birren B."/>
        </authorList>
    </citation>
    <scope>NUCLEOTIDE SEQUENCE</scope>
    <source>
        <strain evidence="4">R3-111a-1</strain>
    </source>
</reference>
<sequence>MDETEMGSQGDGWLVNCLSDYAAQGTDVHMGGFFSNDPHGGGIQEPRLHQFHQLFGASDQTRPQNVSDAQGQQMWPAGLWPCDPDPDSGVGNPPPHFDLGSQLGLGPYPAGAALDPYMEPFLGVADLMSPQHVNDPQSQQIGRWPLNDTNSAFAQAPLAAPTEGPLELLCAPLNAEAPAVPPGSTRSTLSPTPPPSAQKRHQCRDCGKGFSSNKDLVRHCRSQHSPYSYQCWCGRKPISRKDNYHRHMKSCHAEVTARMRCGRCGEETDQVPVHKAHVGICGDGKKGRPAKKGKGGDDGSREFERGPLRR</sequence>
<dbReference type="VEuPathDB" id="FungiDB:GGTG_07623"/>
<keyword evidence="1" id="KW-0862">Zinc</keyword>
<dbReference type="SUPFAM" id="SSF57667">
    <property type="entry name" value="beta-beta-alpha zinc fingers"/>
    <property type="match status" value="1"/>
</dbReference>
<evidence type="ECO:0000256" key="2">
    <source>
        <dbReference type="SAM" id="MobiDB-lite"/>
    </source>
</evidence>
<keyword evidence="1" id="KW-0863">Zinc-finger</keyword>